<evidence type="ECO:0000256" key="1">
    <source>
        <dbReference type="ARBA" id="ARBA00006484"/>
    </source>
</evidence>
<keyword evidence="4" id="KW-1185">Reference proteome</keyword>
<reference evidence="3 4" key="1">
    <citation type="journal article" date="2014" name="Genome Announc.">
        <title>Draft genome sequence of Sclerotinia borealis, a psychrophilic plant pathogenic fungus.</title>
        <authorList>
            <person name="Mardanov A.V."/>
            <person name="Beletsky A.V."/>
            <person name="Kadnikov V.V."/>
            <person name="Ignatov A.N."/>
            <person name="Ravin N.V."/>
        </authorList>
    </citation>
    <scope>NUCLEOTIDE SEQUENCE [LARGE SCALE GENOMIC DNA]</scope>
    <source>
        <strain evidence="4">F-4157</strain>
    </source>
</reference>
<dbReference type="InterPro" id="IPR051468">
    <property type="entry name" value="Fungal_SecMetab_SDRs"/>
</dbReference>
<dbReference type="GO" id="GO:0016491">
    <property type="term" value="F:oxidoreductase activity"/>
    <property type="evidence" value="ECO:0007669"/>
    <property type="project" value="TreeGrafter"/>
</dbReference>
<sequence>MEDNIVYFITGANKGIGLHLTRTLLLRPNTTVISTQRTPNLDTLPTTLSSLTAAPGSKLIIIPLEFCTSDTGVHKNTVSDLVFRLENEGVHHIDTIILNAGAATSFRSVAETDISEVQAHFEINTLWPIQIWQVLRGLLVGGVKGEEVPVQTKKKTQKKMIYISSALGSITSMHDATPSLAYGISKAGANFFVRKVHFEEDRGVVALAVHPGWVKTHNGQFFADSVGVKEPPMSLEDSVDGILRQIDNSTRETTSGSFVSWNGDVIPW</sequence>
<proteinExistence type="inferred from homology"/>
<dbReference type="PANTHER" id="PTHR43544">
    <property type="entry name" value="SHORT-CHAIN DEHYDROGENASE/REDUCTASE"/>
    <property type="match status" value="1"/>
</dbReference>
<keyword evidence="2" id="KW-0521">NADP</keyword>
<organism evidence="3 4">
    <name type="scientific">Sclerotinia borealis (strain F-4128)</name>
    <dbReference type="NCBI Taxonomy" id="1432307"/>
    <lineage>
        <taxon>Eukaryota</taxon>
        <taxon>Fungi</taxon>
        <taxon>Dikarya</taxon>
        <taxon>Ascomycota</taxon>
        <taxon>Pezizomycotina</taxon>
        <taxon>Leotiomycetes</taxon>
        <taxon>Helotiales</taxon>
        <taxon>Sclerotiniaceae</taxon>
        <taxon>Sclerotinia</taxon>
    </lineage>
</organism>
<evidence type="ECO:0000256" key="2">
    <source>
        <dbReference type="ARBA" id="ARBA00022857"/>
    </source>
</evidence>
<accession>W9C4M0</accession>
<dbReference type="InterPro" id="IPR020904">
    <property type="entry name" value="Sc_DH/Rdtase_CS"/>
</dbReference>
<dbReference type="Pfam" id="PF00106">
    <property type="entry name" value="adh_short"/>
    <property type="match status" value="1"/>
</dbReference>
<dbReference type="InterPro" id="IPR002347">
    <property type="entry name" value="SDR_fam"/>
</dbReference>
<dbReference type="Proteomes" id="UP000019487">
    <property type="component" value="Unassembled WGS sequence"/>
</dbReference>
<protein>
    <recommendedName>
        <fullName evidence="5">Aflatoxin biosynthesis ketoreductase nor-1</fullName>
    </recommendedName>
</protein>
<gene>
    <name evidence="3" type="ORF">SBOR_10097</name>
</gene>
<evidence type="ECO:0008006" key="5">
    <source>
        <dbReference type="Google" id="ProtNLM"/>
    </source>
</evidence>
<dbReference type="HOGENOM" id="CLU_010194_9_1_1"/>
<dbReference type="PROSITE" id="PS00061">
    <property type="entry name" value="ADH_SHORT"/>
    <property type="match status" value="1"/>
</dbReference>
<dbReference type="PANTHER" id="PTHR43544:SF26">
    <property type="entry name" value="SHORT CHAIN DEHYDROGENASE_REDUCTASE FAMILY OXIDOREDUCTASE (JCVI)"/>
    <property type="match status" value="1"/>
</dbReference>
<name>W9C4M0_SCLBF</name>
<evidence type="ECO:0000313" key="4">
    <source>
        <dbReference type="Proteomes" id="UP000019487"/>
    </source>
</evidence>
<dbReference type="AlphaFoldDB" id="W9C4M0"/>
<dbReference type="GO" id="GO:0005737">
    <property type="term" value="C:cytoplasm"/>
    <property type="evidence" value="ECO:0007669"/>
    <property type="project" value="TreeGrafter"/>
</dbReference>
<dbReference type="PRINTS" id="PR00081">
    <property type="entry name" value="GDHRDH"/>
</dbReference>
<dbReference type="EMBL" id="AYSA01000909">
    <property type="protein sequence ID" value="ESZ89520.1"/>
    <property type="molecule type" value="Genomic_DNA"/>
</dbReference>
<dbReference type="InterPro" id="IPR036291">
    <property type="entry name" value="NAD(P)-bd_dom_sf"/>
</dbReference>
<dbReference type="SUPFAM" id="SSF51735">
    <property type="entry name" value="NAD(P)-binding Rossmann-fold domains"/>
    <property type="match status" value="1"/>
</dbReference>
<dbReference type="OrthoDB" id="9876299at2759"/>
<comment type="similarity">
    <text evidence="1">Belongs to the short-chain dehydrogenases/reductases (SDR) family.</text>
</comment>
<comment type="caution">
    <text evidence="3">The sequence shown here is derived from an EMBL/GenBank/DDBJ whole genome shotgun (WGS) entry which is preliminary data.</text>
</comment>
<dbReference type="Gene3D" id="3.40.50.720">
    <property type="entry name" value="NAD(P)-binding Rossmann-like Domain"/>
    <property type="match status" value="1"/>
</dbReference>
<evidence type="ECO:0000313" key="3">
    <source>
        <dbReference type="EMBL" id="ESZ89520.1"/>
    </source>
</evidence>